<feature type="domain" description="Aminotransferase class I/classII large" evidence="7">
    <location>
        <begin position="29"/>
        <end position="360"/>
    </location>
</feature>
<dbReference type="InterPro" id="IPR015421">
    <property type="entry name" value="PyrdxlP-dep_Trfase_major"/>
</dbReference>
<dbReference type="GO" id="GO:0008483">
    <property type="term" value="F:transaminase activity"/>
    <property type="evidence" value="ECO:0007669"/>
    <property type="project" value="UniProtKB-KW"/>
</dbReference>
<dbReference type="KEGG" id="gac:GACE_2001"/>
<dbReference type="CDD" id="cd00609">
    <property type="entry name" value="AAT_like"/>
    <property type="match status" value="1"/>
</dbReference>
<evidence type="ECO:0000313" key="8">
    <source>
        <dbReference type="EMBL" id="AIY91025.1"/>
    </source>
</evidence>
<dbReference type="Proteomes" id="UP000030624">
    <property type="component" value="Chromosome"/>
</dbReference>
<dbReference type="Gene3D" id="3.90.1150.10">
    <property type="entry name" value="Aspartate Aminotransferase, domain 1"/>
    <property type="match status" value="1"/>
</dbReference>
<dbReference type="Gene3D" id="3.40.640.10">
    <property type="entry name" value="Type I PLP-dependent aspartate aminotransferase-like (Major domain)"/>
    <property type="match status" value="1"/>
</dbReference>
<organism evidence="8 9">
    <name type="scientific">Geoglobus acetivorans</name>
    <dbReference type="NCBI Taxonomy" id="565033"/>
    <lineage>
        <taxon>Archaea</taxon>
        <taxon>Methanobacteriati</taxon>
        <taxon>Methanobacteriota</taxon>
        <taxon>Archaeoglobi</taxon>
        <taxon>Archaeoglobales</taxon>
        <taxon>Archaeoglobaceae</taxon>
        <taxon>Geoglobus</taxon>
    </lineage>
</organism>
<dbReference type="InterPro" id="IPR015422">
    <property type="entry name" value="PyrdxlP-dep_Trfase_small"/>
</dbReference>
<dbReference type="Pfam" id="PF00155">
    <property type="entry name" value="Aminotran_1_2"/>
    <property type="match status" value="1"/>
</dbReference>
<evidence type="ECO:0000313" key="9">
    <source>
        <dbReference type="Proteomes" id="UP000030624"/>
    </source>
</evidence>
<dbReference type="GO" id="GO:0030170">
    <property type="term" value="F:pyridoxal phosphate binding"/>
    <property type="evidence" value="ECO:0007669"/>
    <property type="project" value="InterPro"/>
</dbReference>
<sequence length="369" mass="41443">MAAERVREISTSLIRRMFEIVERARREGKDVINLSIGEPDFSTPAELVDLAHDYMKKGYTHYTPNLGIEELREVIAGRYGVEKDEVMVTVGASEALLNASLAFIEQGSDVLIHTPSFLSYFTYARLGMGNIVEISTFPDFRLNPDDVAEKVSGNTSLMFLNFPTNPTGAVLGQKELDAVHQALDGRAIIVSDEVYDRIYYDKKPGTLAGYENTVVVNAFSKTLAMTGWRIGFVIADRHLLDEMLKVHQVNGVCAPAFAQKAVADFMADGKDREFVEGMVREFRKRRDFVVSRLKRHFDVVEPQGAFYVFAKAYDGFIEDVLLEKGVALTPGNAFGSGLDDYFRLSYATSMENLEKAMDRIDEFMEEKKD</sequence>
<name>A0A0A7GG12_GEOAI</name>
<dbReference type="HOGENOM" id="CLU_017584_4_3_2"/>
<accession>A0A0A7GG12</accession>
<evidence type="ECO:0000259" key="7">
    <source>
        <dbReference type="Pfam" id="PF00155"/>
    </source>
</evidence>
<dbReference type="InterPro" id="IPR050596">
    <property type="entry name" value="AspAT/PAT-like"/>
</dbReference>
<evidence type="ECO:0000256" key="4">
    <source>
        <dbReference type="ARBA" id="ARBA00022576"/>
    </source>
</evidence>
<keyword evidence="4 8" id="KW-0032">Aminotransferase</keyword>
<dbReference type="STRING" id="565033.GACE_2001"/>
<keyword evidence="5 8" id="KW-0808">Transferase</keyword>
<evidence type="ECO:0000256" key="6">
    <source>
        <dbReference type="ARBA" id="ARBA00022898"/>
    </source>
</evidence>
<evidence type="ECO:0000256" key="3">
    <source>
        <dbReference type="ARBA" id="ARBA00011738"/>
    </source>
</evidence>
<keyword evidence="6" id="KW-0663">Pyridoxal phosphate</keyword>
<dbReference type="RefSeq" id="WP_048093113.1">
    <property type="nucleotide sequence ID" value="NZ_CP009552.1"/>
</dbReference>
<dbReference type="AlphaFoldDB" id="A0A0A7GG12"/>
<proteinExistence type="inferred from homology"/>
<protein>
    <submittedName>
        <fullName evidence="8">Aspartate aminotransferase</fullName>
    </submittedName>
</protein>
<reference evidence="8 9" key="1">
    <citation type="journal article" date="2015" name="Appl. Environ. Microbiol.">
        <title>The Geoglobus acetivorans genome: Fe(III) reduction, acetate utilization, autotrophic growth, and degradation of aromatic compounds in a hyperthermophilic archaeon.</title>
        <authorList>
            <person name="Mardanov A.V."/>
            <person name="Slododkina G.B."/>
            <person name="Slobodkin A.I."/>
            <person name="Beletsky A.V."/>
            <person name="Gavrilov S.N."/>
            <person name="Kublanov I.V."/>
            <person name="Bonch-Osmolovskaya E.A."/>
            <person name="Skryabin K.G."/>
            <person name="Ravin N.V."/>
        </authorList>
    </citation>
    <scope>NUCLEOTIDE SEQUENCE [LARGE SCALE GENOMIC DNA]</scope>
    <source>
        <strain evidence="8 9">SBH6</strain>
    </source>
</reference>
<comment type="cofactor">
    <cofactor evidence="1">
        <name>pyridoxal 5'-phosphate</name>
        <dbReference type="ChEBI" id="CHEBI:597326"/>
    </cofactor>
</comment>
<dbReference type="InterPro" id="IPR004839">
    <property type="entry name" value="Aminotransferase_I/II_large"/>
</dbReference>
<dbReference type="GeneID" id="24798573"/>
<dbReference type="InterPro" id="IPR015424">
    <property type="entry name" value="PyrdxlP-dep_Trfase"/>
</dbReference>
<evidence type="ECO:0000256" key="2">
    <source>
        <dbReference type="ARBA" id="ARBA00007441"/>
    </source>
</evidence>
<dbReference type="eggNOG" id="arCOG01130">
    <property type="taxonomic scope" value="Archaea"/>
</dbReference>
<dbReference type="GO" id="GO:0006520">
    <property type="term" value="P:amino acid metabolic process"/>
    <property type="evidence" value="ECO:0007669"/>
    <property type="project" value="InterPro"/>
</dbReference>
<evidence type="ECO:0000256" key="5">
    <source>
        <dbReference type="ARBA" id="ARBA00022679"/>
    </source>
</evidence>
<evidence type="ECO:0000256" key="1">
    <source>
        <dbReference type="ARBA" id="ARBA00001933"/>
    </source>
</evidence>
<comment type="similarity">
    <text evidence="2">Belongs to the class-I pyridoxal-phosphate-dependent aminotransferase family.</text>
</comment>
<gene>
    <name evidence="8" type="ORF">GACE_2001</name>
</gene>
<dbReference type="PANTHER" id="PTHR46383">
    <property type="entry name" value="ASPARTATE AMINOTRANSFERASE"/>
    <property type="match status" value="1"/>
</dbReference>
<dbReference type="EMBL" id="CP009552">
    <property type="protein sequence ID" value="AIY91025.1"/>
    <property type="molecule type" value="Genomic_DNA"/>
</dbReference>
<comment type="subunit">
    <text evidence="3">Homodimer.</text>
</comment>
<dbReference type="PANTHER" id="PTHR46383:SF3">
    <property type="entry name" value="ASPARTATE AMINOTRANSFERASE-RELATED"/>
    <property type="match status" value="1"/>
</dbReference>
<dbReference type="SUPFAM" id="SSF53383">
    <property type="entry name" value="PLP-dependent transferases"/>
    <property type="match status" value="1"/>
</dbReference>